<dbReference type="GO" id="GO:0005783">
    <property type="term" value="C:endoplasmic reticulum"/>
    <property type="evidence" value="ECO:0007669"/>
    <property type="project" value="TreeGrafter"/>
</dbReference>
<evidence type="ECO:0000259" key="1">
    <source>
        <dbReference type="PROSITE" id="PS50275"/>
    </source>
</evidence>
<reference evidence="2 3" key="1">
    <citation type="journal article" name="Sci. Rep.">
        <title>Genome-scale phylogenetic analyses confirm Olpidium as the closest living zoosporic fungus to the non-flagellated, terrestrial fungi.</title>
        <authorList>
            <person name="Chang Y."/>
            <person name="Rochon D."/>
            <person name="Sekimoto S."/>
            <person name="Wang Y."/>
            <person name="Chovatia M."/>
            <person name="Sandor L."/>
            <person name="Salamov A."/>
            <person name="Grigoriev I.V."/>
            <person name="Stajich J.E."/>
            <person name="Spatafora J.W."/>
        </authorList>
    </citation>
    <scope>NUCLEOTIDE SEQUENCE [LARGE SCALE GENOMIC DNA]</scope>
    <source>
        <strain evidence="2">S191</strain>
    </source>
</reference>
<dbReference type="PANTHER" id="PTHR45662">
    <property type="entry name" value="PHOSPHATIDYLINOSITIDE PHOSPHATASE SAC1"/>
    <property type="match status" value="1"/>
</dbReference>
<dbReference type="PROSITE" id="PS50275">
    <property type="entry name" value="SAC"/>
    <property type="match status" value="1"/>
</dbReference>
<dbReference type="Proteomes" id="UP000673691">
    <property type="component" value="Unassembled WGS sequence"/>
</dbReference>
<dbReference type="EMBL" id="JAEFCI010003157">
    <property type="protein sequence ID" value="KAG5461772.1"/>
    <property type="molecule type" value="Genomic_DNA"/>
</dbReference>
<evidence type="ECO:0000313" key="3">
    <source>
        <dbReference type="Proteomes" id="UP000673691"/>
    </source>
</evidence>
<keyword evidence="3" id="KW-1185">Reference proteome</keyword>
<accession>A0A8H7ZYL6</accession>
<dbReference type="PANTHER" id="PTHR45662:SF2">
    <property type="entry name" value="PHOSPHATIDYLINOSITOL-3-PHOSPHATASE SAC1"/>
    <property type="match status" value="1"/>
</dbReference>
<name>A0A8H7ZYL6_9FUNG</name>
<dbReference type="Pfam" id="PF02383">
    <property type="entry name" value="Syja_N"/>
    <property type="match status" value="1"/>
</dbReference>
<dbReference type="GO" id="GO:0046856">
    <property type="term" value="P:phosphatidylinositol dephosphorylation"/>
    <property type="evidence" value="ECO:0007669"/>
    <property type="project" value="TreeGrafter"/>
</dbReference>
<dbReference type="GO" id="GO:0043812">
    <property type="term" value="F:phosphatidylinositol-4-phosphate phosphatase activity"/>
    <property type="evidence" value="ECO:0007669"/>
    <property type="project" value="TreeGrafter"/>
</dbReference>
<organism evidence="2 3">
    <name type="scientific">Olpidium bornovanus</name>
    <dbReference type="NCBI Taxonomy" id="278681"/>
    <lineage>
        <taxon>Eukaryota</taxon>
        <taxon>Fungi</taxon>
        <taxon>Fungi incertae sedis</taxon>
        <taxon>Olpidiomycota</taxon>
        <taxon>Olpidiomycotina</taxon>
        <taxon>Olpidiomycetes</taxon>
        <taxon>Olpidiales</taxon>
        <taxon>Olpidiaceae</taxon>
        <taxon>Olpidium</taxon>
    </lineage>
</organism>
<comment type="caution">
    <text evidence="2">The sequence shown here is derived from an EMBL/GenBank/DDBJ whole genome shotgun (WGS) entry which is preliminary data.</text>
</comment>
<sequence>HLEKIETVYGLLGIIKLHAGKYIKDEEIFLSLLDSVLHSGANYFSYTFDITNSLQRQVPEAGVAGCGADGKEAKTPRIVLQADDRFFWNRYLMRRFIDMASRPENDVSRGHSCIAFLCRISVLMSGGLWWNLLLFNSSAALSFPSSTDVSGFIIVSVFDFRGNLLCFSIRVLNPCLLGDIPVVTIRPAVVHHRPFVYALISRRSRYRVGTRYFSRGVDREGNVSNFVETEQIVLADPPDADTGTEGSVEGKLKMSYVQTRGSIPVFWSQVTNLKYAPKLYAVETPQTLHIYGPQTLVNLVNKKGYEKTVGDLFTRVMTEHYPPEKKADHNVTYVHWDFHTECSKMRWDRISLLLEVLDDNFKSQGWVSTSVYAVASGPEAGVSEYYYEIGGVGGQAPVVRSRQNGTTRSNCMDCLDRTNVVQSMIARHVLAKQLREIGVFSPGERVEDDAGLYHMFRNVWADNADAVSSAYSGTSALKTDFTRTGRRTRAGALRDGVNSVVRYLKNNYFDGARQDAFDLFLGNFEVSILPNGAGSPFRVKRTMRYKVVGSFFPLFEVCVCVCVCARACVHACVRVVVETGQMVLNEGSVQGSQVVRAVLGGYFCFGST</sequence>
<gene>
    <name evidence="2" type="ORF">BJ554DRAFT_5981</name>
</gene>
<evidence type="ECO:0000313" key="2">
    <source>
        <dbReference type="EMBL" id="KAG5461772.1"/>
    </source>
</evidence>
<protein>
    <submittedName>
        <fullName evidence="2">SacI homology domain-containing protein</fullName>
    </submittedName>
</protein>
<feature type="non-terminal residue" evidence="2">
    <location>
        <position position="1"/>
    </location>
</feature>
<dbReference type="AlphaFoldDB" id="A0A8H7ZYL6"/>
<proteinExistence type="predicted"/>
<dbReference type="OrthoDB" id="405996at2759"/>
<dbReference type="InterPro" id="IPR002013">
    <property type="entry name" value="SAC_dom"/>
</dbReference>
<feature type="domain" description="SAC" evidence="1">
    <location>
        <begin position="33"/>
        <end position="473"/>
    </location>
</feature>